<keyword evidence="4 11" id="KW-0812">Transmembrane</keyword>
<evidence type="ECO:0000256" key="8">
    <source>
        <dbReference type="ARBA" id="ARBA00023136"/>
    </source>
</evidence>
<dbReference type="PANTHER" id="PTHR13131">
    <property type="entry name" value="CYSTINOSIN"/>
    <property type="match status" value="1"/>
</dbReference>
<keyword evidence="3" id="KW-0813">Transport</keyword>
<organism evidence="12 13">
    <name type="scientific">Ambispora leptoticha</name>
    <dbReference type="NCBI Taxonomy" id="144679"/>
    <lineage>
        <taxon>Eukaryota</taxon>
        <taxon>Fungi</taxon>
        <taxon>Fungi incertae sedis</taxon>
        <taxon>Mucoromycota</taxon>
        <taxon>Glomeromycotina</taxon>
        <taxon>Glomeromycetes</taxon>
        <taxon>Archaeosporales</taxon>
        <taxon>Ambisporaceae</taxon>
        <taxon>Ambispora</taxon>
    </lineage>
</organism>
<feature type="transmembrane region" description="Helical" evidence="11">
    <location>
        <begin position="91"/>
        <end position="109"/>
    </location>
</feature>
<sequence length="262" mass="30210">MVNKFLSTGFSQLETKKCTGAINRFSVAFNIAFLLSDEIREEYRRRNGGSDNLVRANDVFFAVHAFGVSAFTLYQSFIYKRDKYQRLSSTARAFIILTLFGIFLLSVRVLDGKEWIDLLYFLGYIKLCISLIKYLPQVRLNYMRKSTIGWSIHNILLDFTGGMLSLFQLIFDAYLENNWSGISGDPIKFGLGLLSILFDLIFMIQHYILYRHPSKSSIDDEIVVDTTLSASNNSHSNEENERQPLLKKKEITNQDDLVTRYV</sequence>
<evidence type="ECO:0000256" key="5">
    <source>
        <dbReference type="ARBA" id="ARBA00022737"/>
    </source>
</evidence>
<evidence type="ECO:0000256" key="2">
    <source>
        <dbReference type="ARBA" id="ARBA00006855"/>
    </source>
</evidence>
<evidence type="ECO:0000313" key="13">
    <source>
        <dbReference type="Proteomes" id="UP000789508"/>
    </source>
</evidence>
<evidence type="ECO:0000256" key="7">
    <source>
        <dbReference type="ARBA" id="ARBA00022989"/>
    </source>
</evidence>
<protein>
    <submittedName>
        <fullName evidence="12">13908_t:CDS:1</fullName>
    </submittedName>
</protein>
<keyword evidence="7 11" id="KW-1133">Transmembrane helix</keyword>
<evidence type="ECO:0000256" key="4">
    <source>
        <dbReference type="ARBA" id="ARBA00022692"/>
    </source>
</evidence>
<feature type="transmembrane region" description="Helical" evidence="11">
    <location>
        <begin position="115"/>
        <end position="135"/>
    </location>
</feature>
<evidence type="ECO:0000313" key="12">
    <source>
        <dbReference type="EMBL" id="CAG8529572.1"/>
    </source>
</evidence>
<keyword evidence="6" id="KW-0769">Symport</keyword>
<feature type="transmembrane region" description="Helical" evidence="11">
    <location>
        <begin position="59"/>
        <end position="79"/>
    </location>
</feature>
<keyword evidence="13" id="KW-1185">Reference proteome</keyword>
<dbReference type="Gene3D" id="1.20.1280.290">
    <property type="match status" value="1"/>
</dbReference>
<reference evidence="12" key="1">
    <citation type="submission" date="2021-06" db="EMBL/GenBank/DDBJ databases">
        <authorList>
            <person name="Kallberg Y."/>
            <person name="Tangrot J."/>
            <person name="Rosling A."/>
        </authorList>
    </citation>
    <scope>NUCLEOTIDE SEQUENCE</scope>
    <source>
        <strain evidence="12">FL130A</strain>
    </source>
</reference>
<evidence type="ECO:0000256" key="10">
    <source>
        <dbReference type="ARBA" id="ARBA00048473"/>
    </source>
</evidence>
<evidence type="ECO:0000256" key="11">
    <source>
        <dbReference type="SAM" id="Phobius"/>
    </source>
</evidence>
<dbReference type="InterPro" id="IPR005282">
    <property type="entry name" value="LC_transporter"/>
</dbReference>
<comment type="similarity">
    <text evidence="2">Belongs to the cystinosin family.</text>
</comment>
<dbReference type="EMBL" id="CAJVPS010001216">
    <property type="protein sequence ID" value="CAG8529572.1"/>
    <property type="molecule type" value="Genomic_DNA"/>
</dbReference>
<name>A0A9N9AGG2_9GLOM</name>
<proteinExistence type="inferred from homology"/>
<dbReference type="GO" id="GO:0015293">
    <property type="term" value="F:symporter activity"/>
    <property type="evidence" value="ECO:0007669"/>
    <property type="project" value="UniProtKB-KW"/>
</dbReference>
<dbReference type="FunFam" id="1.20.1280.290:FF:000016">
    <property type="entry name" value="Cystinosin homolog"/>
    <property type="match status" value="1"/>
</dbReference>
<comment type="subcellular location">
    <subcellularLocation>
        <location evidence="1">Lysosome membrane</location>
        <topology evidence="1">Multi-pass membrane protein</topology>
    </subcellularLocation>
</comment>
<evidence type="ECO:0000256" key="3">
    <source>
        <dbReference type="ARBA" id="ARBA00022448"/>
    </source>
</evidence>
<comment type="catalytic activity">
    <reaction evidence="10">
        <text>L-cystine(out) + H(+)(out) = L-cystine(in) + H(+)(in)</text>
        <dbReference type="Rhea" id="RHEA:66172"/>
        <dbReference type="ChEBI" id="CHEBI:15378"/>
        <dbReference type="ChEBI" id="CHEBI:35491"/>
    </reaction>
    <physiologicalReaction direction="left-to-right" evidence="10">
        <dbReference type="Rhea" id="RHEA:66173"/>
    </physiologicalReaction>
</comment>
<feature type="transmembrane region" description="Helical" evidence="11">
    <location>
        <begin position="187"/>
        <end position="209"/>
    </location>
</feature>
<dbReference type="GO" id="GO:0015184">
    <property type="term" value="F:L-cystine transmembrane transporter activity"/>
    <property type="evidence" value="ECO:0007669"/>
    <property type="project" value="TreeGrafter"/>
</dbReference>
<feature type="transmembrane region" description="Helical" evidence="11">
    <location>
        <begin position="155"/>
        <end position="175"/>
    </location>
</feature>
<evidence type="ECO:0000256" key="9">
    <source>
        <dbReference type="ARBA" id="ARBA00023228"/>
    </source>
</evidence>
<dbReference type="Proteomes" id="UP000789508">
    <property type="component" value="Unassembled WGS sequence"/>
</dbReference>
<dbReference type="PANTHER" id="PTHR13131:SF5">
    <property type="entry name" value="CYSTINOSIN"/>
    <property type="match status" value="1"/>
</dbReference>
<dbReference type="SMART" id="SM00679">
    <property type="entry name" value="CTNS"/>
    <property type="match status" value="1"/>
</dbReference>
<keyword evidence="9" id="KW-0458">Lysosome</keyword>
<gene>
    <name evidence="12" type="ORF">ALEPTO_LOCUS4870</name>
</gene>
<evidence type="ECO:0000256" key="6">
    <source>
        <dbReference type="ARBA" id="ARBA00022847"/>
    </source>
</evidence>
<accession>A0A9N9AGG2</accession>
<keyword evidence="8 11" id="KW-0472">Membrane</keyword>
<dbReference type="GO" id="GO:0005774">
    <property type="term" value="C:vacuolar membrane"/>
    <property type="evidence" value="ECO:0007669"/>
    <property type="project" value="TreeGrafter"/>
</dbReference>
<dbReference type="AlphaFoldDB" id="A0A9N9AGG2"/>
<keyword evidence="5" id="KW-0677">Repeat</keyword>
<dbReference type="Pfam" id="PF04193">
    <property type="entry name" value="PQ-loop"/>
    <property type="match status" value="1"/>
</dbReference>
<comment type="caution">
    <text evidence="12">The sequence shown here is derived from an EMBL/GenBank/DDBJ whole genome shotgun (WGS) entry which is preliminary data.</text>
</comment>
<dbReference type="OrthoDB" id="75720at2759"/>
<dbReference type="InterPro" id="IPR006603">
    <property type="entry name" value="PQ-loop_rpt"/>
</dbReference>
<evidence type="ECO:0000256" key="1">
    <source>
        <dbReference type="ARBA" id="ARBA00004155"/>
    </source>
</evidence>